<reference evidence="1 2" key="1">
    <citation type="journal article" date="2016" name="Stand. Genomic Sci.">
        <title>Complete genome sequence and genomic characterization of Microcystis panniformis FACHB 1757 by third-generation sequencing.</title>
        <authorList>
            <person name="Zhang J.Y."/>
            <person name="Guan R."/>
            <person name="Zhang H.J."/>
            <person name="Li H."/>
            <person name="Xiao P."/>
            <person name="Yu G.L."/>
            <person name="Du L."/>
            <person name="Cao D.M."/>
            <person name="Zhu B.C."/>
            <person name="Li R.H."/>
            <person name="Lu Z.H."/>
        </authorList>
    </citation>
    <scope>NUCLEOTIDE SEQUENCE [LARGE SCALE GENOMIC DNA]</scope>
    <source>
        <strain evidence="1 2">FACHB-1757</strain>
    </source>
</reference>
<gene>
    <name evidence="1" type="ORF">VL20_5819</name>
</gene>
<dbReference type="Proteomes" id="UP000068167">
    <property type="component" value="Chromosome"/>
</dbReference>
<dbReference type="PATRIC" id="fig|1638788.3.peg.5859"/>
<evidence type="ECO:0000313" key="2">
    <source>
        <dbReference type="Proteomes" id="UP000068167"/>
    </source>
</evidence>
<keyword evidence="2" id="KW-1185">Reference proteome</keyword>
<keyword evidence="1" id="KW-0808">Transferase</keyword>
<dbReference type="KEGG" id="mpk:VL20_5819"/>
<dbReference type="EMBL" id="CP011339">
    <property type="protein sequence ID" value="AKV70618.1"/>
    <property type="molecule type" value="Genomic_DNA"/>
</dbReference>
<protein>
    <submittedName>
        <fullName evidence="1">D-glycerate 3-kinase</fullName>
    </submittedName>
</protein>
<accession>A0A0K1S9B7</accession>
<organism evidence="1 2">
    <name type="scientific">Microcystis panniformis FACHB-1757</name>
    <dbReference type="NCBI Taxonomy" id="1638788"/>
    <lineage>
        <taxon>Bacteria</taxon>
        <taxon>Bacillati</taxon>
        <taxon>Cyanobacteriota</taxon>
        <taxon>Cyanophyceae</taxon>
        <taxon>Oscillatoriophycideae</taxon>
        <taxon>Chroococcales</taxon>
        <taxon>Microcystaceae</taxon>
        <taxon>Microcystis</taxon>
    </lineage>
</organism>
<dbReference type="PANTHER" id="PTHR10285">
    <property type="entry name" value="URIDINE KINASE"/>
    <property type="match status" value="1"/>
</dbReference>
<dbReference type="SUPFAM" id="SSF52540">
    <property type="entry name" value="P-loop containing nucleoside triphosphate hydrolases"/>
    <property type="match status" value="1"/>
</dbReference>
<dbReference type="AlphaFoldDB" id="A0A0K1S9B7"/>
<proteinExistence type="predicted"/>
<sequence length="379" mass="43957">MPACKPFIFGQITLKNTLKKILSGINPLVWVANPRELLLNHWDSFFANSDITAMKILTILRGLIDKNPLTEADLAELLAIESLNFRETNPLILQERAELLTILWPRVWQKCQELGINQPNQILISCWCFWIPWALELRSHAKPLIQGILAPQGTGKTTLTSIMSIILAYFDLKVNNLSLDDIYKTYNERIKLRQKDERLRWRGPPGTHDIALGIKVLEQVCQQESPILIPRFDKSLHQGQGDRIAAEQVEGVDILFFEGWFVGMNPIEETVFDHAPDPINSEEDRQFARDNNQRLREYLPLWSKIDRLLILYPLDYRYSLQWRQAAETKGGMNPSEIEEFVKYFWKSLHPQLFLPPLLKQAHLVVEINRDHSLGKISYQ</sequence>
<dbReference type="InterPro" id="IPR027417">
    <property type="entry name" value="P-loop_NTPase"/>
</dbReference>
<dbReference type="Gene3D" id="3.40.50.300">
    <property type="entry name" value="P-loop containing nucleotide triphosphate hydrolases"/>
    <property type="match status" value="1"/>
</dbReference>
<keyword evidence="1" id="KW-0418">Kinase</keyword>
<name>A0A0K1S9B7_9CHRO</name>
<dbReference type="GO" id="GO:0016301">
    <property type="term" value="F:kinase activity"/>
    <property type="evidence" value="ECO:0007669"/>
    <property type="project" value="UniProtKB-KW"/>
</dbReference>
<evidence type="ECO:0000313" key="1">
    <source>
        <dbReference type="EMBL" id="AKV70618.1"/>
    </source>
</evidence>